<dbReference type="InParanoid" id="D8T9D3"/>
<reference evidence="2 3" key="1">
    <citation type="journal article" date="2011" name="Science">
        <title>The Selaginella genome identifies genetic changes associated with the evolution of vascular plants.</title>
        <authorList>
            <person name="Banks J.A."/>
            <person name="Nishiyama T."/>
            <person name="Hasebe M."/>
            <person name="Bowman J.L."/>
            <person name="Gribskov M."/>
            <person name="dePamphilis C."/>
            <person name="Albert V.A."/>
            <person name="Aono N."/>
            <person name="Aoyama T."/>
            <person name="Ambrose B.A."/>
            <person name="Ashton N.W."/>
            <person name="Axtell M.J."/>
            <person name="Barker E."/>
            <person name="Barker M.S."/>
            <person name="Bennetzen J.L."/>
            <person name="Bonawitz N.D."/>
            <person name="Chapple C."/>
            <person name="Cheng C."/>
            <person name="Correa L.G."/>
            <person name="Dacre M."/>
            <person name="DeBarry J."/>
            <person name="Dreyer I."/>
            <person name="Elias M."/>
            <person name="Engstrom E.M."/>
            <person name="Estelle M."/>
            <person name="Feng L."/>
            <person name="Finet C."/>
            <person name="Floyd S.K."/>
            <person name="Frommer W.B."/>
            <person name="Fujita T."/>
            <person name="Gramzow L."/>
            <person name="Gutensohn M."/>
            <person name="Harholt J."/>
            <person name="Hattori M."/>
            <person name="Heyl A."/>
            <person name="Hirai T."/>
            <person name="Hiwatashi Y."/>
            <person name="Ishikawa M."/>
            <person name="Iwata M."/>
            <person name="Karol K.G."/>
            <person name="Koehler B."/>
            <person name="Kolukisaoglu U."/>
            <person name="Kubo M."/>
            <person name="Kurata T."/>
            <person name="Lalonde S."/>
            <person name="Li K."/>
            <person name="Li Y."/>
            <person name="Litt A."/>
            <person name="Lyons E."/>
            <person name="Manning G."/>
            <person name="Maruyama T."/>
            <person name="Michael T.P."/>
            <person name="Mikami K."/>
            <person name="Miyazaki S."/>
            <person name="Morinaga S."/>
            <person name="Murata T."/>
            <person name="Mueller-Roeber B."/>
            <person name="Nelson D.R."/>
            <person name="Obara M."/>
            <person name="Oguri Y."/>
            <person name="Olmstead R.G."/>
            <person name="Onodera N."/>
            <person name="Petersen B.L."/>
            <person name="Pils B."/>
            <person name="Prigge M."/>
            <person name="Rensing S.A."/>
            <person name="Riano-Pachon D.M."/>
            <person name="Roberts A.W."/>
            <person name="Sato Y."/>
            <person name="Scheller H.V."/>
            <person name="Schulz B."/>
            <person name="Schulz C."/>
            <person name="Shakirov E.V."/>
            <person name="Shibagaki N."/>
            <person name="Shinohara N."/>
            <person name="Shippen D.E."/>
            <person name="Soerensen I."/>
            <person name="Sotooka R."/>
            <person name="Sugimoto N."/>
            <person name="Sugita M."/>
            <person name="Sumikawa N."/>
            <person name="Tanurdzic M."/>
            <person name="Theissen G."/>
            <person name="Ulvskov P."/>
            <person name="Wakazuki S."/>
            <person name="Weng J.K."/>
            <person name="Willats W.W."/>
            <person name="Wipf D."/>
            <person name="Wolf P.G."/>
            <person name="Yang L."/>
            <person name="Zimmer A.D."/>
            <person name="Zhu Q."/>
            <person name="Mitros T."/>
            <person name="Hellsten U."/>
            <person name="Loque D."/>
            <person name="Otillar R."/>
            <person name="Salamov A."/>
            <person name="Schmutz J."/>
            <person name="Shapiro H."/>
            <person name="Lindquist E."/>
            <person name="Lucas S."/>
            <person name="Rokhsar D."/>
            <person name="Grigoriev I.V."/>
        </authorList>
    </citation>
    <scope>NUCLEOTIDE SEQUENCE [LARGE SCALE GENOMIC DNA]</scope>
</reference>
<dbReference type="Proteomes" id="UP000001514">
    <property type="component" value="Unassembled WGS sequence"/>
</dbReference>
<protein>
    <submittedName>
        <fullName evidence="2">Uncharacterized protein</fullName>
    </submittedName>
</protein>
<dbReference type="KEGG" id="smo:SELMODRAFT_430424"/>
<evidence type="ECO:0000313" key="2">
    <source>
        <dbReference type="EMBL" id="EFJ06687.1"/>
    </source>
</evidence>
<organism evidence="3">
    <name type="scientific">Selaginella moellendorffii</name>
    <name type="common">Spikemoss</name>
    <dbReference type="NCBI Taxonomy" id="88036"/>
    <lineage>
        <taxon>Eukaryota</taxon>
        <taxon>Viridiplantae</taxon>
        <taxon>Streptophyta</taxon>
        <taxon>Embryophyta</taxon>
        <taxon>Tracheophyta</taxon>
        <taxon>Lycopodiopsida</taxon>
        <taxon>Selaginellales</taxon>
        <taxon>Selaginellaceae</taxon>
        <taxon>Selaginella</taxon>
    </lineage>
</organism>
<dbReference type="AlphaFoldDB" id="D8T9D3"/>
<keyword evidence="3" id="KW-1185">Reference proteome</keyword>
<sequence>MDVEIEELKAVLRDKISEKEFSKFTDADLAKLATNGFTDTESFEAAKQDMLIVALKTFLPEPYGIGGSVPHNIGGSLIKCLDAAWDDVIGVSWDRFPPLESFKSDFPGCSGKVSTIRNRQICYGTDWRMLPTRPRQLRIMFGLLKPTGRRKIEKHINSSKDEGYFIFASHLEDTGASTLVARWFQVCESGDVSYFLPQSTQKVREFGRLGIIDEARMSSHVWIDVVSTEVLPVVMIAELIAAGLRRGWTTMVIAYARIGHILRQSFSSRATAQPGEMPLVHRELTLARSKERHRKRSGLPDELPEDHKLQLKSVHTEEPSSRLSSVHTEEPSSRLSSVQLMVFSSCLKTYNGPLSGPLCPGTLKFV</sequence>
<evidence type="ECO:0000313" key="3">
    <source>
        <dbReference type="Proteomes" id="UP000001514"/>
    </source>
</evidence>
<name>D8T9D3_SELML</name>
<gene>
    <name evidence="2" type="ORF">SELMODRAFT_430424</name>
</gene>
<dbReference type="Gramene" id="EFJ06687">
    <property type="protein sequence ID" value="EFJ06687"/>
    <property type="gene ID" value="SELMODRAFT_430424"/>
</dbReference>
<dbReference type="EMBL" id="GL377695">
    <property type="protein sequence ID" value="EFJ06687.1"/>
    <property type="molecule type" value="Genomic_DNA"/>
</dbReference>
<proteinExistence type="predicted"/>
<feature type="region of interest" description="Disordered" evidence="1">
    <location>
        <begin position="290"/>
        <end position="330"/>
    </location>
</feature>
<evidence type="ECO:0000256" key="1">
    <source>
        <dbReference type="SAM" id="MobiDB-lite"/>
    </source>
</evidence>
<accession>D8T9D3</accession>
<feature type="compositionally biased region" description="Basic and acidic residues" evidence="1">
    <location>
        <begin position="305"/>
        <end position="320"/>
    </location>
</feature>
<dbReference type="HOGENOM" id="CLU_757382_0_0_1"/>